<dbReference type="Proteomes" id="UP000235371">
    <property type="component" value="Unassembled WGS sequence"/>
</dbReference>
<dbReference type="EMBL" id="KZ613856">
    <property type="protein sequence ID" value="PMD55254.1"/>
    <property type="molecule type" value="Genomic_DNA"/>
</dbReference>
<name>A0A2J6SWV3_9HELO</name>
<dbReference type="Pfam" id="PF05199">
    <property type="entry name" value="GMC_oxred_C"/>
    <property type="match status" value="1"/>
</dbReference>
<organism evidence="3 4">
    <name type="scientific">Hyaloscypha bicolor E</name>
    <dbReference type="NCBI Taxonomy" id="1095630"/>
    <lineage>
        <taxon>Eukaryota</taxon>
        <taxon>Fungi</taxon>
        <taxon>Dikarya</taxon>
        <taxon>Ascomycota</taxon>
        <taxon>Pezizomycotina</taxon>
        <taxon>Leotiomycetes</taxon>
        <taxon>Helotiales</taxon>
        <taxon>Hyaloscyphaceae</taxon>
        <taxon>Hyaloscypha</taxon>
        <taxon>Hyaloscypha bicolor</taxon>
    </lineage>
</organism>
<protein>
    <recommendedName>
        <fullName evidence="2">Glucose-methanol-choline oxidoreductase C-terminal domain-containing protein</fullName>
    </recommendedName>
</protein>
<dbReference type="STRING" id="1095630.A0A2J6SWV3"/>
<dbReference type="InterPro" id="IPR007867">
    <property type="entry name" value="GMC_OxRtase_C"/>
</dbReference>
<dbReference type="AlphaFoldDB" id="A0A2J6SWV3"/>
<dbReference type="Gene3D" id="3.50.50.60">
    <property type="entry name" value="FAD/NAD(P)-binding domain"/>
    <property type="match status" value="1"/>
</dbReference>
<gene>
    <name evidence="3" type="ORF">K444DRAFT_617711</name>
</gene>
<dbReference type="RefSeq" id="XP_024732158.1">
    <property type="nucleotide sequence ID" value="XM_024881183.1"/>
</dbReference>
<reference evidence="3 4" key="1">
    <citation type="submission" date="2016-04" db="EMBL/GenBank/DDBJ databases">
        <title>A degradative enzymes factory behind the ericoid mycorrhizal symbiosis.</title>
        <authorList>
            <consortium name="DOE Joint Genome Institute"/>
            <person name="Martino E."/>
            <person name="Morin E."/>
            <person name="Grelet G."/>
            <person name="Kuo A."/>
            <person name="Kohler A."/>
            <person name="Daghino S."/>
            <person name="Barry K."/>
            <person name="Choi C."/>
            <person name="Cichocki N."/>
            <person name="Clum A."/>
            <person name="Copeland A."/>
            <person name="Hainaut M."/>
            <person name="Haridas S."/>
            <person name="Labutti K."/>
            <person name="Lindquist E."/>
            <person name="Lipzen A."/>
            <person name="Khouja H.-R."/>
            <person name="Murat C."/>
            <person name="Ohm R."/>
            <person name="Olson A."/>
            <person name="Spatafora J."/>
            <person name="Veneault-Fourrey C."/>
            <person name="Henrissat B."/>
            <person name="Grigoriev I."/>
            <person name="Martin F."/>
            <person name="Perotto S."/>
        </authorList>
    </citation>
    <scope>NUCLEOTIDE SEQUENCE [LARGE SCALE GENOMIC DNA]</scope>
    <source>
        <strain evidence="3 4">E</strain>
    </source>
</reference>
<proteinExistence type="inferred from homology"/>
<keyword evidence="4" id="KW-1185">Reference proteome</keyword>
<evidence type="ECO:0000313" key="4">
    <source>
        <dbReference type="Proteomes" id="UP000235371"/>
    </source>
</evidence>
<dbReference type="SUPFAM" id="SSF51905">
    <property type="entry name" value="FAD/NAD(P)-binding domain"/>
    <property type="match status" value="1"/>
</dbReference>
<evidence type="ECO:0000256" key="1">
    <source>
        <dbReference type="ARBA" id="ARBA00010790"/>
    </source>
</evidence>
<dbReference type="GO" id="GO:0050660">
    <property type="term" value="F:flavin adenine dinucleotide binding"/>
    <property type="evidence" value="ECO:0007669"/>
    <property type="project" value="InterPro"/>
</dbReference>
<sequence length="55" mass="5873">MGPEGQGACDERLRVRGCKGLRVVDASIIPVHVSGNIVSMVYAIAEKGADLIKEY</sequence>
<dbReference type="OrthoDB" id="269227at2759"/>
<dbReference type="PANTHER" id="PTHR11552:SF210">
    <property type="entry name" value="GLUCOSE-METHANOL-CHOLINE OXIDOREDUCTASE N-TERMINAL DOMAIN-CONTAINING PROTEIN-RELATED"/>
    <property type="match status" value="1"/>
</dbReference>
<dbReference type="InterPro" id="IPR036188">
    <property type="entry name" value="FAD/NAD-bd_sf"/>
</dbReference>
<feature type="domain" description="Glucose-methanol-choline oxidoreductase C-terminal" evidence="2">
    <location>
        <begin position="1"/>
        <end position="45"/>
    </location>
</feature>
<comment type="similarity">
    <text evidence="1">Belongs to the GMC oxidoreductase family.</text>
</comment>
<evidence type="ECO:0000313" key="3">
    <source>
        <dbReference type="EMBL" id="PMD55254.1"/>
    </source>
</evidence>
<dbReference type="InterPro" id="IPR012132">
    <property type="entry name" value="GMC_OxRdtase"/>
</dbReference>
<dbReference type="GO" id="GO:0016614">
    <property type="term" value="F:oxidoreductase activity, acting on CH-OH group of donors"/>
    <property type="evidence" value="ECO:0007669"/>
    <property type="project" value="InterPro"/>
</dbReference>
<dbReference type="PANTHER" id="PTHR11552">
    <property type="entry name" value="GLUCOSE-METHANOL-CHOLINE GMC OXIDOREDUCTASE"/>
    <property type="match status" value="1"/>
</dbReference>
<dbReference type="InParanoid" id="A0A2J6SWV3"/>
<accession>A0A2J6SWV3</accession>
<evidence type="ECO:0000259" key="2">
    <source>
        <dbReference type="Pfam" id="PF05199"/>
    </source>
</evidence>
<dbReference type="GeneID" id="36589260"/>